<organism evidence="16 17">
    <name type="scientific">Ignelater luminosus</name>
    <name type="common">Cucubano</name>
    <name type="synonym">Pyrophorus luminosus</name>
    <dbReference type="NCBI Taxonomy" id="2038154"/>
    <lineage>
        <taxon>Eukaryota</taxon>
        <taxon>Metazoa</taxon>
        <taxon>Ecdysozoa</taxon>
        <taxon>Arthropoda</taxon>
        <taxon>Hexapoda</taxon>
        <taxon>Insecta</taxon>
        <taxon>Pterygota</taxon>
        <taxon>Neoptera</taxon>
        <taxon>Endopterygota</taxon>
        <taxon>Coleoptera</taxon>
        <taxon>Polyphaga</taxon>
        <taxon>Elateriformia</taxon>
        <taxon>Elateroidea</taxon>
        <taxon>Elateridae</taxon>
        <taxon>Agrypninae</taxon>
        <taxon>Pyrophorini</taxon>
        <taxon>Ignelater</taxon>
    </lineage>
</organism>
<comment type="cofactor">
    <cofactor evidence="14">
        <name>Fe(2+)</name>
        <dbReference type="ChEBI" id="CHEBI:29033"/>
    </cofactor>
    <text evidence="14">Binds 1 Fe(2+) ion per subunit.</text>
</comment>
<evidence type="ECO:0000256" key="13">
    <source>
        <dbReference type="ARBA" id="ARBA00047915"/>
    </source>
</evidence>
<dbReference type="AlphaFoldDB" id="A0A8K0FXK0"/>
<comment type="similarity">
    <text evidence="2">Belongs to the ROX family. NO66 subfamily.</text>
</comment>
<evidence type="ECO:0000256" key="9">
    <source>
        <dbReference type="ARBA" id="ARBA00023015"/>
    </source>
</evidence>
<dbReference type="GO" id="GO:0005730">
    <property type="term" value="C:nucleolus"/>
    <property type="evidence" value="ECO:0007669"/>
    <property type="project" value="TreeGrafter"/>
</dbReference>
<evidence type="ECO:0000256" key="7">
    <source>
        <dbReference type="ARBA" id="ARBA00023002"/>
    </source>
</evidence>
<dbReference type="GO" id="GO:0140680">
    <property type="term" value="F:histone H3K36me/H3K36me2 demethylase activity"/>
    <property type="evidence" value="ECO:0007669"/>
    <property type="project" value="UniProtKB-EC"/>
</dbReference>
<comment type="subcellular location">
    <subcellularLocation>
        <location evidence="1 14">Nucleus</location>
    </subcellularLocation>
</comment>
<dbReference type="EMBL" id="VTPC01090222">
    <property type="protein sequence ID" value="KAF2884100.1"/>
    <property type="molecule type" value="Genomic_DNA"/>
</dbReference>
<dbReference type="PANTHER" id="PTHR13096:SF8">
    <property type="entry name" value="RIBOSOMAL OXYGENASE 1"/>
    <property type="match status" value="1"/>
</dbReference>
<comment type="function">
    <text evidence="12">Oxygenase that can act as both a histone lysine demethylase and a ribosomal histidine hydroxylase. Specifically demethylates 'Lys-4' (H3K4me) and 'Lys-36' (H3K36me) of histone H3, thereby playing a central role in histone code.</text>
</comment>
<dbReference type="GO" id="GO:0005506">
    <property type="term" value="F:iron ion binding"/>
    <property type="evidence" value="ECO:0007669"/>
    <property type="project" value="UniProtKB-UniRule"/>
</dbReference>
<evidence type="ECO:0000256" key="10">
    <source>
        <dbReference type="ARBA" id="ARBA00023163"/>
    </source>
</evidence>
<dbReference type="InterPro" id="IPR039994">
    <property type="entry name" value="NO66-like"/>
</dbReference>
<evidence type="ECO:0000313" key="17">
    <source>
        <dbReference type="Proteomes" id="UP000801492"/>
    </source>
</evidence>
<keyword evidence="7 14" id="KW-0560">Oxidoreductase</keyword>
<evidence type="ECO:0000259" key="15">
    <source>
        <dbReference type="PROSITE" id="PS51184"/>
    </source>
</evidence>
<dbReference type="Proteomes" id="UP000801492">
    <property type="component" value="Unassembled WGS sequence"/>
</dbReference>
<sequence length="572" mass="65581">MASTSAFSMYKNQLKSNAKIAHKKKKRLSKKINNKNLEHIALNLISGGKVNGTENGIKKKQNSVKKQKLLQKHKSKIAKPTSSKLLAFTASTVSKDSKTQSSKKAKSLRTEKVLQQNFVSSPSFYEQPSQVFEWIIAPVKPTDFFKTFWEKSPFYIKRNKENYYNQILTTEKLDTILREHSLFYTRNVDVVSYENGQRETHNPEGRAVPSALWDYYANGCSIRILNPHTYCNKLHTLLTALHEYFGCMAGVNVYLTPPGSQGFAPHYDDIEAFVLQLEGRKHWKLYAPLTDSEVLPRFSSKNLDRNELKPPIKEVTLEAGDLLYFPRGIIHEGFTDKDAHSLHITVSVYQRTAYVDLLEHILKPALVAASQDDVEFREGLPLQYLKHIGLSNRNSTSNTRNEIQRKIENLFGKMLKYISVDAAADQMGKQFMWDAMPPIPLKEEKVCMVHGDGDKMLNGKVCNKGEIHLDLKVRLLRYHCLRLVKEEEETENSIRIYYCTENAKYYHGEEQQFLVIDKTLASAVKYLINQYPKFVEVKSIPLEDDTEKMQIVSDLWEKGLLVTEKPLASSSD</sequence>
<gene>
    <name evidence="16" type="ORF">ILUMI_22068</name>
</gene>
<evidence type="ECO:0000313" key="16">
    <source>
        <dbReference type="EMBL" id="KAF2884100.1"/>
    </source>
</evidence>
<evidence type="ECO:0000256" key="12">
    <source>
        <dbReference type="ARBA" id="ARBA00025670"/>
    </source>
</evidence>
<evidence type="ECO:0000256" key="3">
    <source>
        <dbReference type="ARBA" id="ARBA00022491"/>
    </source>
</evidence>
<keyword evidence="4 14" id="KW-0479">Metal-binding</keyword>
<evidence type="ECO:0000256" key="1">
    <source>
        <dbReference type="ARBA" id="ARBA00004123"/>
    </source>
</evidence>
<keyword evidence="5" id="KW-0156">Chromatin regulator</keyword>
<dbReference type="Gene3D" id="2.60.120.650">
    <property type="entry name" value="Cupin"/>
    <property type="match status" value="1"/>
</dbReference>
<dbReference type="PANTHER" id="PTHR13096">
    <property type="entry name" value="MINA53 MYC INDUCED NUCLEAR ANTIGEN"/>
    <property type="match status" value="1"/>
</dbReference>
<comment type="catalytic activity">
    <reaction evidence="13 14">
        <text>N(6),N(6)-dimethyl-L-lysyl(36)-[histone H3] + 2 2-oxoglutarate + 2 O2 = L-lysyl(36)-[histone H3] + 2 formaldehyde + 2 succinate + 2 CO2</text>
        <dbReference type="Rhea" id="RHEA:42032"/>
        <dbReference type="Rhea" id="RHEA-COMP:9785"/>
        <dbReference type="Rhea" id="RHEA-COMP:9787"/>
        <dbReference type="ChEBI" id="CHEBI:15379"/>
        <dbReference type="ChEBI" id="CHEBI:16526"/>
        <dbReference type="ChEBI" id="CHEBI:16810"/>
        <dbReference type="ChEBI" id="CHEBI:16842"/>
        <dbReference type="ChEBI" id="CHEBI:29969"/>
        <dbReference type="ChEBI" id="CHEBI:30031"/>
        <dbReference type="ChEBI" id="CHEBI:61976"/>
        <dbReference type="EC" id="1.14.11.27"/>
    </reaction>
</comment>
<dbReference type="Pfam" id="PF08007">
    <property type="entry name" value="JmjC_2"/>
    <property type="match status" value="1"/>
</dbReference>
<name>A0A8K0FXK0_IGNLU</name>
<protein>
    <recommendedName>
        <fullName evidence="14">Bifunctional lysine-specific demethylase and histidyl-hydroxylase</fullName>
        <ecNumber evidence="14">1.14.11.27</ecNumber>
    </recommendedName>
</protein>
<keyword evidence="9 14" id="KW-0805">Transcription regulation</keyword>
<evidence type="ECO:0000256" key="14">
    <source>
        <dbReference type="RuleBase" id="RU366061"/>
    </source>
</evidence>
<dbReference type="Gene3D" id="3.90.930.40">
    <property type="match status" value="1"/>
</dbReference>
<dbReference type="FunFam" id="3.90.930.40:FF:000001">
    <property type="entry name" value="ribosomal oxygenase 1 isoform X1"/>
    <property type="match status" value="1"/>
</dbReference>
<dbReference type="SUPFAM" id="SSF51197">
    <property type="entry name" value="Clavaminate synthase-like"/>
    <property type="match status" value="1"/>
</dbReference>
<dbReference type="InterPro" id="IPR049043">
    <property type="entry name" value="WHD_RIOX1"/>
</dbReference>
<dbReference type="Pfam" id="PF21233">
    <property type="entry name" value="WHD_RIOX1"/>
    <property type="match status" value="1"/>
</dbReference>
<keyword evidence="11 14" id="KW-0539">Nucleus</keyword>
<dbReference type="FunFam" id="2.60.120.650:FF:000013">
    <property type="entry name" value="Ribosomal oxygenase 1"/>
    <property type="match status" value="1"/>
</dbReference>
<evidence type="ECO:0000256" key="11">
    <source>
        <dbReference type="ARBA" id="ARBA00023242"/>
    </source>
</evidence>
<evidence type="ECO:0000256" key="8">
    <source>
        <dbReference type="ARBA" id="ARBA00023004"/>
    </source>
</evidence>
<keyword evidence="3" id="KW-0678">Repressor</keyword>
<keyword evidence="6 14" id="KW-0223">Dioxygenase</keyword>
<dbReference type="Gene3D" id="1.10.10.1500">
    <property type="entry name" value="JmjC domain-containing ribosomal oxygenase (ROX), dimer domain"/>
    <property type="match status" value="1"/>
</dbReference>
<reference evidence="16" key="1">
    <citation type="submission" date="2019-08" db="EMBL/GenBank/DDBJ databases">
        <title>The genome of the North American firefly Photinus pyralis.</title>
        <authorList>
            <consortium name="Photinus pyralis genome working group"/>
            <person name="Fallon T.R."/>
            <person name="Sander Lower S.E."/>
            <person name="Weng J.-K."/>
        </authorList>
    </citation>
    <scope>NUCLEOTIDE SEQUENCE</scope>
    <source>
        <strain evidence="16">TRF0915ILg1</strain>
        <tissue evidence="16">Whole body</tissue>
    </source>
</reference>
<evidence type="ECO:0000256" key="2">
    <source>
        <dbReference type="ARBA" id="ARBA00010309"/>
    </source>
</evidence>
<dbReference type="SMART" id="SM00558">
    <property type="entry name" value="JmjC"/>
    <property type="match status" value="1"/>
</dbReference>
<proteinExistence type="inferred from homology"/>
<comment type="caution">
    <text evidence="16">The sequence shown here is derived from an EMBL/GenBank/DDBJ whole genome shotgun (WGS) entry which is preliminary data.</text>
</comment>
<evidence type="ECO:0000256" key="6">
    <source>
        <dbReference type="ARBA" id="ARBA00022964"/>
    </source>
</evidence>
<evidence type="ECO:0000256" key="5">
    <source>
        <dbReference type="ARBA" id="ARBA00022853"/>
    </source>
</evidence>
<evidence type="ECO:0000256" key="4">
    <source>
        <dbReference type="ARBA" id="ARBA00022723"/>
    </source>
</evidence>
<dbReference type="InterPro" id="IPR003347">
    <property type="entry name" value="JmjC_dom"/>
</dbReference>
<keyword evidence="8 14" id="KW-0408">Iron</keyword>
<dbReference type="OrthoDB" id="425950at2759"/>
<dbReference type="GO" id="GO:0032453">
    <property type="term" value="F:histone H3K4 demethylase activity"/>
    <property type="evidence" value="ECO:0007669"/>
    <property type="project" value="TreeGrafter"/>
</dbReference>
<keyword evidence="10 14" id="KW-0804">Transcription</keyword>
<feature type="domain" description="JmjC" evidence="15">
    <location>
        <begin position="208"/>
        <end position="365"/>
    </location>
</feature>
<keyword evidence="17" id="KW-1185">Reference proteome</keyword>
<dbReference type="EC" id="1.14.11.27" evidence="14"/>
<dbReference type="PROSITE" id="PS51184">
    <property type="entry name" value="JMJC"/>
    <property type="match status" value="1"/>
</dbReference>
<accession>A0A8K0FXK0</accession>